<dbReference type="eggNOG" id="COG2814">
    <property type="taxonomic scope" value="Bacteria"/>
</dbReference>
<dbReference type="InterPro" id="IPR050189">
    <property type="entry name" value="MFS_Efflux_Transporters"/>
</dbReference>
<evidence type="ECO:0000313" key="9">
    <source>
        <dbReference type="Proteomes" id="UP000009223"/>
    </source>
</evidence>
<dbReference type="KEGG" id="tpi:TREPR_1559"/>
<evidence type="ECO:0000256" key="4">
    <source>
        <dbReference type="ARBA" id="ARBA00022989"/>
    </source>
</evidence>
<dbReference type="PANTHER" id="PTHR43124:SF3">
    <property type="entry name" value="CHLORAMPHENICOL EFFLUX PUMP RV0191"/>
    <property type="match status" value="1"/>
</dbReference>
<feature type="transmembrane region" description="Helical" evidence="6">
    <location>
        <begin position="324"/>
        <end position="347"/>
    </location>
</feature>
<dbReference type="GO" id="GO:0022857">
    <property type="term" value="F:transmembrane transporter activity"/>
    <property type="evidence" value="ECO:0007669"/>
    <property type="project" value="InterPro"/>
</dbReference>
<feature type="transmembrane region" description="Helical" evidence="6">
    <location>
        <begin position="240"/>
        <end position="260"/>
    </location>
</feature>
<dbReference type="SUPFAM" id="SSF103473">
    <property type="entry name" value="MFS general substrate transporter"/>
    <property type="match status" value="1"/>
</dbReference>
<comment type="subcellular location">
    <subcellularLocation>
        <location evidence="1">Cell membrane</location>
        <topology evidence="1">Multi-pass membrane protein</topology>
    </subcellularLocation>
</comment>
<dbReference type="OrthoDB" id="9783823at2"/>
<dbReference type="PROSITE" id="PS50850">
    <property type="entry name" value="MFS"/>
    <property type="match status" value="1"/>
</dbReference>
<dbReference type="InterPro" id="IPR036259">
    <property type="entry name" value="MFS_trans_sf"/>
</dbReference>
<evidence type="ECO:0000259" key="7">
    <source>
        <dbReference type="PROSITE" id="PS50850"/>
    </source>
</evidence>
<dbReference type="STRING" id="545694.TREPR_1559"/>
<accession>F5YPE3</accession>
<dbReference type="InterPro" id="IPR020846">
    <property type="entry name" value="MFS_dom"/>
</dbReference>
<dbReference type="InterPro" id="IPR011701">
    <property type="entry name" value="MFS"/>
</dbReference>
<dbReference type="Gene3D" id="1.20.1250.20">
    <property type="entry name" value="MFS general substrate transporter like domains"/>
    <property type="match status" value="1"/>
</dbReference>
<evidence type="ECO:0000256" key="5">
    <source>
        <dbReference type="ARBA" id="ARBA00023136"/>
    </source>
</evidence>
<feature type="transmembrane region" description="Helical" evidence="6">
    <location>
        <begin position="107"/>
        <end position="124"/>
    </location>
</feature>
<feature type="transmembrane region" description="Helical" evidence="6">
    <location>
        <begin position="136"/>
        <end position="156"/>
    </location>
</feature>
<evidence type="ECO:0000256" key="6">
    <source>
        <dbReference type="SAM" id="Phobius"/>
    </source>
</evidence>
<dbReference type="GO" id="GO:0005886">
    <property type="term" value="C:plasma membrane"/>
    <property type="evidence" value="ECO:0007669"/>
    <property type="project" value="UniProtKB-SubCell"/>
</dbReference>
<feature type="transmembrane region" description="Helical" evidence="6">
    <location>
        <begin position="162"/>
        <end position="179"/>
    </location>
</feature>
<gene>
    <name evidence="8" type="ordered locus">TREPR_1559</name>
</gene>
<dbReference type="Pfam" id="PF07690">
    <property type="entry name" value="MFS_1"/>
    <property type="match status" value="1"/>
</dbReference>
<sequence>MQEKGKLTKVSLLFSGCTYNINVVSFAVALGAIAGNFHATPTQLSQLTNLPALFMIPAVLISAKLAERISKKDILLVAWILFMLGGLITTLAPSIMVLYVARALTGFAIGLISSIPRAMIAQLYPTEIGKLTGFQTSCTAAVSVTCSLLAGFLATISWRHPIYLFYLGIIVFLLILFFIPRVPAEKKEFAEEKKERKPYGARILFTVLSGTLAFMLFVPIQTKLTLIIMQGGFGGSVEAGYARAILTVGSVTGGLVFAALAKKNKKAVLILALGLAAIGYYFVSTTNSLYVLFVSIFFAGLGSLGMTLPWFGSTIAQSVDRSRVTMLLSIFTICNYLSQFLTTYLVAGMEMIAGNSKPTTAIFGTFILIVIFLVGATIVLFIVPKKPAPAATA</sequence>
<dbReference type="HOGENOM" id="CLU_001265_10_4_12"/>
<evidence type="ECO:0000256" key="3">
    <source>
        <dbReference type="ARBA" id="ARBA00022692"/>
    </source>
</evidence>
<dbReference type="EMBL" id="CP001843">
    <property type="protein sequence ID" value="AEF85834.1"/>
    <property type="molecule type" value="Genomic_DNA"/>
</dbReference>
<evidence type="ECO:0000256" key="1">
    <source>
        <dbReference type="ARBA" id="ARBA00004651"/>
    </source>
</evidence>
<organism evidence="8 9">
    <name type="scientific">Treponema primitia (strain ATCC BAA-887 / DSM 12427 / ZAS-2)</name>
    <dbReference type="NCBI Taxonomy" id="545694"/>
    <lineage>
        <taxon>Bacteria</taxon>
        <taxon>Pseudomonadati</taxon>
        <taxon>Spirochaetota</taxon>
        <taxon>Spirochaetia</taxon>
        <taxon>Spirochaetales</taxon>
        <taxon>Treponemataceae</taxon>
        <taxon>Treponema</taxon>
    </lineage>
</organism>
<reference evidence="9" key="1">
    <citation type="submission" date="2009-12" db="EMBL/GenBank/DDBJ databases">
        <title>Complete sequence of Treponema primitia strain ZAS-2.</title>
        <authorList>
            <person name="Tetu S.G."/>
            <person name="Matson E."/>
            <person name="Ren Q."/>
            <person name="Seshadri R."/>
            <person name="Elbourne L."/>
            <person name="Hassan K.A."/>
            <person name="Durkin A."/>
            <person name="Radune D."/>
            <person name="Mohamoud Y."/>
            <person name="Shay R."/>
            <person name="Jin S."/>
            <person name="Zhang X."/>
            <person name="Lucey K."/>
            <person name="Ballor N.R."/>
            <person name="Ottesen E."/>
            <person name="Rosenthal R."/>
            <person name="Allen A."/>
            <person name="Leadbetter J.R."/>
            <person name="Paulsen I.T."/>
        </authorList>
    </citation>
    <scope>NUCLEOTIDE SEQUENCE [LARGE SCALE GENOMIC DNA]</scope>
    <source>
        <strain evidence="9">ATCC BAA-887 / DSM 12427 / ZAS-2</strain>
    </source>
</reference>
<feature type="transmembrane region" description="Helical" evidence="6">
    <location>
        <begin position="289"/>
        <end position="312"/>
    </location>
</feature>
<keyword evidence="5 6" id="KW-0472">Membrane</keyword>
<keyword evidence="9" id="KW-1185">Reference proteome</keyword>
<keyword evidence="4 6" id="KW-1133">Transmembrane helix</keyword>
<protein>
    <submittedName>
        <fullName evidence="8">Transporter, major facilitator family</fullName>
    </submittedName>
</protein>
<name>F5YPE3_TREPZ</name>
<feature type="transmembrane region" description="Helical" evidence="6">
    <location>
        <begin position="12"/>
        <end position="34"/>
    </location>
</feature>
<reference evidence="8 9" key="2">
    <citation type="journal article" date="2011" name="ISME J.">
        <title>RNA-seq reveals cooperative metabolic interactions between two termite-gut spirochete species in co-culture.</title>
        <authorList>
            <person name="Rosenthal A.Z."/>
            <person name="Matson E.G."/>
            <person name="Eldar A."/>
            <person name="Leadbetter J.R."/>
        </authorList>
    </citation>
    <scope>NUCLEOTIDE SEQUENCE [LARGE SCALE GENOMIC DNA]</scope>
    <source>
        <strain evidence="9">ATCC BAA-887 / DSM 12427 / ZAS-2</strain>
    </source>
</reference>
<evidence type="ECO:0000313" key="8">
    <source>
        <dbReference type="EMBL" id="AEF85834.1"/>
    </source>
</evidence>
<dbReference type="RefSeq" id="WP_015708552.1">
    <property type="nucleotide sequence ID" value="NC_015578.1"/>
</dbReference>
<keyword evidence="2" id="KW-1003">Cell membrane</keyword>
<feature type="transmembrane region" description="Helical" evidence="6">
    <location>
        <begin position="75"/>
        <end position="101"/>
    </location>
</feature>
<feature type="transmembrane region" description="Helical" evidence="6">
    <location>
        <begin position="267"/>
        <end position="283"/>
    </location>
</feature>
<dbReference type="Proteomes" id="UP000009223">
    <property type="component" value="Chromosome"/>
</dbReference>
<dbReference type="AlphaFoldDB" id="F5YPE3"/>
<dbReference type="PANTHER" id="PTHR43124">
    <property type="entry name" value="PURINE EFFLUX PUMP PBUE"/>
    <property type="match status" value="1"/>
</dbReference>
<proteinExistence type="predicted"/>
<feature type="transmembrane region" description="Helical" evidence="6">
    <location>
        <begin position="46"/>
        <end position="63"/>
    </location>
</feature>
<feature type="transmembrane region" description="Helical" evidence="6">
    <location>
        <begin position="199"/>
        <end position="220"/>
    </location>
</feature>
<feature type="transmembrane region" description="Helical" evidence="6">
    <location>
        <begin position="359"/>
        <end position="383"/>
    </location>
</feature>
<keyword evidence="3 6" id="KW-0812">Transmembrane</keyword>
<evidence type="ECO:0000256" key="2">
    <source>
        <dbReference type="ARBA" id="ARBA00022475"/>
    </source>
</evidence>
<feature type="domain" description="Major facilitator superfamily (MFS) profile" evidence="7">
    <location>
        <begin position="8"/>
        <end position="387"/>
    </location>
</feature>